<feature type="transmembrane region" description="Helical" evidence="8">
    <location>
        <begin position="502"/>
        <end position="523"/>
    </location>
</feature>
<evidence type="ECO:0000256" key="5">
    <source>
        <dbReference type="ARBA" id="ARBA00023180"/>
    </source>
</evidence>
<keyword evidence="7" id="KW-0067">ATP-binding</keyword>
<evidence type="ECO:0000256" key="8">
    <source>
        <dbReference type="SAM" id="Phobius"/>
    </source>
</evidence>
<dbReference type="SUPFAM" id="SSF56112">
    <property type="entry name" value="Protein kinase-like (PK-like)"/>
    <property type="match status" value="1"/>
</dbReference>
<dbReference type="PROSITE" id="PS50156">
    <property type="entry name" value="SSD"/>
    <property type="match status" value="1"/>
</dbReference>
<dbReference type="Gene3D" id="1.20.1640.10">
    <property type="entry name" value="Multidrug efflux transporter AcrB transmembrane domain"/>
    <property type="match status" value="2"/>
</dbReference>
<dbReference type="InterPro" id="IPR003392">
    <property type="entry name" value="PTHD_SSD"/>
</dbReference>
<dbReference type="Gene3D" id="1.10.510.10">
    <property type="entry name" value="Transferase(Phosphotransferase) domain 1"/>
    <property type="match status" value="1"/>
</dbReference>
<feature type="transmembrane region" description="Helical" evidence="8">
    <location>
        <begin position="272"/>
        <end position="290"/>
    </location>
</feature>
<protein>
    <submittedName>
        <fullName evidence="12">Protein kinase domain-containing protein</fullName>
    </submittedName>
</protein>
<feature type="transmembrane region" description="Helical" evidence="8">
    <location>
        <begin position="297"/>
        <end position="319"/>
    </location>
</feature>
<feature type="binding site" evidence="7">
    <location>
        <position position="989"/>
    </location>
    <ligand>
        <name>ATP</name>
        <dbReference type="ChEBI" id="CHEBI:30616"/>
    </ligand>
</feature>
<keyword evidence="5" id="KW-0325">Glycoprotein</keyword>
<evidence type="ECO:0000313" key="12">
    <source>
        <dbReference type="WBParaSite" id="sdigi.contig319.g7410.t1"/>
    </source>
</evidence>
<dbReference type="GO" id="GO:0005524">
    <property type="term" value="F:ATP binding"/>
    <property type="evidence" value="ECO:0007669"/>
    <property type="project" value="UniProtKB-UniRule"/>
</dbReference>
<dbReference type="InterPro" id="IPR011009">
    <property type="entry name" value="Kinase-like_dom_sf"/>
</dbReference>
<dbReference type="PANTHER" id="PTHR45951:SF3">
    <property type="entry name" value="PROTEIN DISPATCHED"/>
    <property type="match status" value="1"/>
</dbReference>
<feature type="domain" description="SSD" evidence="10">
    <location>
        <begin position="292"/>
        <end position="455"/>
    </location>
</feature>
<name>A0A915PX21_9BILA</name>
<dbReference type="InterPro" id="IPR017441">
    <property type="entry name" value="Protein_kinase_ATP_BS"/>
</dbReference>
<evidence type="ECO:0000256" key="3">
    <source>
        <dbReference type="ARBA" id="ARBA00022989"/>
    </source>
</evidence>
<keyword evidence="11" id="KW-1185">Reference proteome</keyword>
<dbReference type="AlphaFoldDB" id="A0A915PX21"/>
<evidence type="ECO:0000259" key="9">
    <source>
        <dbReference type="PROSITE" id="PS50011"/>
    </source>
</evidence>
<comment type="similarity">
    <text evidence="6">Belongs to the dispatched family.</text>
</comment>
<evidence type="ECO:0000313" key="11">
    <source>
        <dbReference type="Proteomes" id="UP000887581"/>
    </source>
</evidence>
<dbReference type="GO" id="GO:0007224">
    <property type="term" value="P:smoothened signaling pathway"/>
    <property type="evidence" value="ECO:0007669"/>
    <property type="project" value="TreeGrafter"/>
</dbReference>
<feature type="transmembrane region" description="Helical" evidence="8">
    <location>
        <begin position="430"/>
        <end position="455"/>
    </location>
</feature>
<keyword evidence="3 8" id="KW-1133">Transmembrane helix</keyword>
<organism evidence="11 12">
    <name type="scientific">Setaria digitata</name>
    <dbReference type="NCBI Taxonomy" id="48799"/>
    <lineage>
        <taxon>Eukaryota</taxon>
        <taxon>Metazoa</taxon>
        <taxon>Ecdysozoa</taxon>
        <taxon>Nematoda</taxon>
        <taxon>Chromadorea</taxon>
        <taxon>Rhabditida</taxon>
        <taxon>Spirurina</taxon>
        <taxon>Spiruromorpha</taxon>
        <taxon>Filarioidea</taxon>
        <taxon>Setariidae</taxon>
        <taxon>Setaria</taxon>
    </lineage>
</organism>
<feature type="transmembrane region" description="Helical" evidence="8">
    <location>
        <begin position="823"/>
        <end position="842"/>
    </location>
</feature>
<feature type="transmembrane region" description="Helical" evidence="8">
    <location>
        <begin position="854"/>
        <end position="878"/>
    </location>
</feature>
<dbReference type="Proteomes" id="UP000887581">
    <property type="component" value="Unplaced"/>
</dbReference>
<dbReference type="GO" id="GO:0004672">
    <property type="term" value="F:protein kinase activity"/>
    <property type="evidence" value="ECO:0007669"/>
    <property type="project" value="InterPro"/>
</dbReference>
<reference evidence="12" key="1">
    <citation type="submission" date="2022-11" db="UniProtKB">
        <authorList>
            <consortium name="WormBaseParasite"/>
        </authorList>
    </citation>
    <scope>IDENTIFICATION</scope>
</reference>
<dbReference type="Pfam" id="PF02460">
    <property type="entry name" value="Patched"/>
    <property type="match status" value="1"/>
</dbReference>
<evidence type="ECO:0000256" key="7">
    <source>
        <dbReference type="PROSITE-ProRule" id="PRU10141"/>
    </source>
</evidence>
<keyword evidence="4 8" id="KW-0472">Membrane</keyword>
<dbReference type="InterPro" id="IPR052081">
    <property type="entry name" value="Dispatched_Hh_regulator"/>
</dbReference>
<dbReference type="InterPro" id="IPR000719">
    <property type="entry name" value="Prot_kinase_dom"/>
</dbReference>
<dbReference type="PROSITE" id="PS00107">
    <property type="entry name" value="PROTEIN_KINASE_ATP"/>
    <property type="match status" value="1"/>
</dbReference>
<dbReference type="GO" id="GO:0022857">
    <property type="term" value="F:transmembrane transporter activity"/>
    <property type="evidence" value="ECO:0007669"/>
    <property type="project" value="TreeGrafter"/>
</dbReference>
<keyword evidence="2 8" id="KW-0812">Transmembrane</keyword>
<dbReference type="PROSITE" id="PS50011">
    <property type="entry name" value="PROTEIN_KINASE_DOM"/>
    <property type="match status" value="1"/>
</dbReference>
<evidence type="ECO:0000259" key="10">
    <source>
        <dbReference type="PROSITE" id="PS50156"/>
    </source>
</evidence>
<dbReference type="GO" id="GO:0016020">
    <property type="term" value="C:membrane"/>
    <property type="evidence" value="ECO:0007669"/>
    <property type="project" value="UniProtKB-SubCell"/>
</dbReference>
<dbReference type="SUPFAM" id="SSF82866">
    <property type="entry name" value="Multidrug efflux transporter AcrB transmembrane domain"/>
    <property type="match status" value="2"/>
</dbReference>
<feature type="transmembrane region" description="Helical" evidence="8">
    <location>
        <begin position="890"/>
        <end position="917"/>
    </location>
</feature>
<evidence type="ECO:0000256" key="1">
    <source>
        <dbReference type="ARBA" id="ARBA00004141"/>
    </source>
</evidence>
<dbReference type="SMART" id="SM00220">
    <property type="entry name" value="S_TKc"/>
    <property type="match status" value="1"/>
</dbReference>
<evidence type="ECO:0000256" key="4">
    <source>
        <dbReference type="ARBA" id="ARBA00023136"/>
    </source>
</evidence>
<feature type="transmembrane region" description="Helical" evidence="8">
    <location>
        <begin position="764"/>
        <end position="788"/>
    </location>
</feature>
<keyword evidence="7" id="KW-0547">Nucleotide-binding</keyword>
<evidence type="ECO:0000256" key="2">
    <source>
        <dbReference type="ARBA" id="ARBA00022692"/>
    </source>
</evidence>
<sequence length="1250" mass="140720">MQSGFETRGTFLSNQRLALDNLFDIAAGNDHIKSRNKREIIHNETLQGDNQFTENNNIWNSEAELELAPGACQQYFVLGTVIPYETILFMSKLIFKASSFNNLFSKGTMERLCAIDSIVDDEISLNGLNGTSLKRLPFSFNLPYYTMCLDMDTPSNSCSLLNLDYINMFKSLVLTCIEPSPDPPVQCQVPIAKQLSNMIFQKIESPVDAEQPFYFSVILPILQSSDGYSDLAFYSSLLEKLQEVYKGDDLKLMGAQFGVKAGLFVQELQGDVRLGVIAVILVILIILLYTDSLFFTFCISASLLLSIGVAFFVYTVIFGVKFFPFLNLLAMVLVVAVGADDAFLFMYQYRKHKEDACKKWSPVLLNCDLNSTKDSSSDKDELMEYHRRNVTSGLSDALSHAAVAMFVTSATTAVAFFANFVSDIMVLRCFGIYASTLMIINYILMITILPAAIIVSDAEIKSFTMSRSFISGFKSWVSIFWNAAAYSFESLFSRLIPQIVHIIRLPLILLSMMTFILSIYAIVKTPGIRLPERNSMQFLRSNHPYEWFDDNAAALFDFSNGQEPKINVIAVWGIKPTECGSSLIPSNIGSLNVDAGFSNVLANHLLDFQELLKNITHQSNPTENTKLWLDDFIEWTKSNGTSRNCELLDIKQSRTPHLEAIPGDMLSRCFLIYGHQASLPVFDDLQQISSDGPIFDRNGIFLGYFVLARTTYNFSTIFKEMKPFFDFTDNVRNMIGKVETPQFNHPLVLTTRRVTKLYDLLERILNGTATSVFISLMVSMVVIVFITFNVIISILAIICIATVVTITIATVLWLGWTVNVVEATIIVLTIGMSFDYCLHFAVGFQFHGTDDYSTVASAVGIPVFLAAISSFLSGLILIGASTQAFYEISVFLMLITITSFTIAVFVFPSMVTLLLQYRSLRTTITRCRLMESVESENISENPEVRRLAAFIKQSAHVDNWKVGKVIGAGANGMVVLVEHRKTHKVAVMKIAVNLATSGSIYWEWDVLERIMKPSNNEDRTRHLARRIDFGHTVNMDKQNVSYVVMEYLPGNPVSIIGALQGSELLAKVAEFGLQLLKAVYDLHYLGYVHRDIKPENVGLYNDNILILYDFGLARFYTNQEGKVREPRCLCGMRGTDEWASLSAELGRDQGRIDDLWGWFYVLIEWINCASKYPLCWAPFDDYPDLRHLCKSSLFPAKYVLRNCPPEFFKIQAKDVKKRADGVTVPKLSQSSSDGEAERAERLSQLEREYF</sequence>
<dbReference type="InterPro" id="IPR000731">
    <property type="entry name" value="SSD"/>
</dbReference>
<dbReference type="WBParaSite" id="sdigi.contig319.g7410.t1">
    <property type="protein sequence ID" value="sdigi.contig319.g7410.t1"/>
    <property type="gene ID" value="sdigi.contig319.g7410"/>
</dbReference>
<feature type="transmembrane region" description="Helical" evidence="8">
    <location>
        <begin position="397"/>
        <end position="418"/>
    </location>
</feature>
<feature type="domain" description="Protein kinase" evidence="9">
    <location>
        <begin position="960"/>
        <end position="1250"/>
    </location>
</feature>
<accession>A0A915PX21</accession>
<dbReference type="PANTHER" id="PTHR45951">
    <property type="entry name" value="PROTEIN DISPATCHED-RELATED"/>
    <property type="match status" value="1"/>
</dbReference>
<comment type="subcellular location">
    <subcellularLocation>
        <location evidence="1">Membrane</location>
        <topology evidence="1">Multi-pass membrane protein</topology>
    </subcellularLocation>
</comment>
<evidence type="ECO:0000256" key="6">
    <source>
        <dbReference type="ARBA" id="ARBA00038046"/>
    </source>
</evidence>
<proteinExistence type="inferred from homology"/>
<feature type="transmembrane region" description="Helical" evidence="8">
    <location>
        <begin position="794"/>
        <end position="816"/>
    </location>
</feature>
<feature type="transmembrane region" description="Helical" evidence="8">
    <location>
        <begin position="325"/>
        <end position="349"/>
    </location>
</feature>
<dbReference type="Pfam" id="PF00069">
    <property type="entry name" value="Pkinase"/>
    <property type="match status" value="1"/>
</dbReference>